<dbReference type="GO" id="GO:0005525">
    <property type="term" value="F:GTP binding"/>
    <property type="evidence" value="ECO:0007669"/>
    <property type="project" value="UniProtKB-KW"/>
</dbReference>
<keyword evidence="2 4" id="KW-0342">GTP-binding</keyword>
<dbReference type="OrthoDB" id="5817230at2759"/>
<dbReference type="PANTHER" id="PTHR10218">
    <property type="entry name" value="GTP-BINDING PROTEIN ALPHA SUBUNIT"/>
    <property type="match status" value="1"/>
</dbReference>
<feature type="region of interest" description="Disordered" evidence="6">
    <location>
        <begin position="1"/>
        <end position="37"/>
    </location>
</feature>
<keyword evidence="5" id="KW-0479">Metal-binding</keyword>
<dbReference type="GO" id="GO:0046872">
    <property type="term" value="F:metal ion binding"/>
    <property type="evidence" value="ECO:0007669"/>
    <property type="project" value="UniProtKB-KW"/>
</dbReference>
<evidence type="ECO:0000256" key="5">
    <source>
        <dbReference type="PIRSR" id="PIRSR601019-2"/>
    </source>
</evidence>
<dbReference type="PANTHER" id="PTHR10218:SF360">
    <property type="entry name" value="GUANINE NUCLEOTIDE-BINDING PROTEIN SUBUNIT ALPHA HOMOLOG"/>
    <property type="match status" value="1"/>
</dbReference>
<feature type="binding site" evidence="4">
    <location>
        <position position="450"/>
    </location>
    <ligand>
        <name>GTP</name>
        <dbReference type="ChEBI" id="CHEBI:37565"/>
    </ligand>
</feature>
<dbReference type="InterPro" id="IPR011025">
    <property type="entry name" value="GproteinA_insert"/>
</dbReference>
<evidence type="ECO:0000256" key="4">
    <source>
        <dbReference type="PIRSR" id="PIRSR601019-1"/>
    </source>
</evidence>
<evidence type="ECO:0000256" key="3">
    <source>
        <dbReference type="ARBA" id="ARBA00023224"/>
    </source>
</evidence>
<comment type="caution">
    <text evidence="7">The sequence shown here is derived from an EMBL/GenBank/DDBJ whole genome shotgun (WGS) entry which is preliminary data.</text>
</comment>
<name>A0A9P6EJ56_9AGAR</name>
<feature type="binding site" evidence="4">
    <location>
        <begin position="291"/>
        <end position="297"/>
    </location>
    <ligand>
        <name>GTP</name>
        <dbReference type="ChEBI" id="CHEBI:37565"/>
    </ligand>
</feature>
<evidence type="ECO:0000256" key="6">
    <source>
        <dbReference type="SAM" id="MobiDB-lite"/>
    </source>
</evidence>
<feature type="region of interest" description="Disordered" evidence="6">
    <location>
        <begin position="169"/>
        <end position="198"/>
    </location>
</feature>
<dbReference type="AlphaFoldDB" id="A0A9P6EJ56"/>
<dbReference type="InterPro" id="IPR001019">
    <property type="entry name" value="Gprotein_alpha_su"/>
</dbReference>
<keyword evidence="3" id="KW-0807">Transducer</keyword>
<dbReference type="PRINTS" id="PR00318">
    <property type="entry name" value="GPROTEINA"/>
</dbReference>
<dbReference type="Proteomes" id="UP000807306">
    <property type="component" value="Unassembled WGS sequence"/>
</dbReference>
<dbReference type="GO" id="GO:0001664">
    <property type="term" value="F:G protein-coupled receptor binding"/>
    <property type="evidence" value="ECO:0007669"/>
    <property type="project" value="TreeGrafter"/>
</dbReference>
<feature type="binding site" evidence="5">
    <location>
        <position position="297"/>
    </location>
    <ligand>
        <name>Mg(2+)</name>
        <dbReference type="ChEBI" id="CHEBI:18420"/>
    </ligand>
</feature>
<dbReference type="GO" id="GO:0007188">
    <property type="term" value="P:adenylate cyclase-modulating G protein-coupled receptor signaling pathway"/>
    <property type="evidence" value="ECO:0007669"/>
    <property type="project" value="TreeGrafter"/>
</dbReference>
<feature type="binding site" evidence="4">
    <location>
        <begin position="390"/>
        <end position="393"/>
    </location>
    <ligand>
        <name>GTP</name>
        <dbReference type="ChEBI" id="CHEBI:37565"/>
    </ligand>
</feature>
<protein>
    <submittedName>
        <fullName evidence="7">Guanine nucleotide binding protein, alpha subunit</fullName>
    </submittedName>
</protein>
<evidence type="ECO:0000313" key="7">
    <source>
        <dbReference type="EMBL" id="KAF9530040.1"/>
    </source>
</evidence>
<organism evidence="7 8">
    <name type="scientific">Crepidotus variabilis</name>
    <dbReference type="NCBI Taxonomy" id="179855"/>
    <lineage>
        <taxon>Eukaryota</taxon>
        <taxon>Fungi</taxon>
        <taxon>Dikarya</taxon>
        <taxon>Basidiomycota</taxon>
        <taxon>Agaricomycotina</taxon>
        <taxon>Agaricomycetes</taxon>
        <taxon>Agaricomycetidae</taxon>
        <taxon>Agaricales</taxon>
        <taxon>Agaricineae</taxon>
        <taxon>Crepidotaceae</taxon>
        <taxon>Crepidotus</taxon>
    </lineage>
</organism>
<dbReference type="EMBL" id="MU157842">
    <property type="protein sequence ID" value="KAF9530040.1"/>
    <property type="molecule type" value="Genomic_DNA"/>
</dbReference>
<dbReference type="Pfam" id="PF00503">
    <property type="entry name" value="G-alpha"/>
    <property type="match status" value="1"/>
</dbReference>
<dbReference type="GO" id="GO:0031683">
    <property type="term" value="F:G-protein beta/gamma-subunit complex binding"/>
    <property type="evidence" value="ECO:0007669"/>
    <property type="project" value="InterPro"/>
</dbReference>
<dbReference type="GO" id="GO:0005737">
    <property type="term" value="C:cytoplasm"/>
    <property type="evidence" value="ECO:0007669"/>
    <property type="project" value="TreeGrafter"/>
</dbReference>
<evidence type="ECO:0000256" key="1">
    <source>
        <dbReference type="ARBA" id="ARBA00022741"/>
    </source>
</evidence>
<dbReference type="SMART" id="SM00275">
    <property type="entry name" value="G_alpha"/>
    <property type="match status" value="1"/>
</dbReference>
<dbReference type="InterPro" id="IPR027417">
    <property type="entry name" value="P-loop_NTPase"/>
</dbReference>
<evidence type="ECO:0000313" key="8">
    <source>
        <dbReference type="Proteomes" id="UP000807306"/>
    </source>
</evidence>
<dbReference type="FunFam" id="3.40.50.300:FF:000720">
    <property type="entry name" value="Guanine nucleotide-binding protein G(k) subunit alpha"/>
    <property type="match status" value="1"/>
</dbReference>
<feature type="compositionally biased region" description="Basic and acidic residues" evidence="6">
    <location>
        <begin position="23"/>
        <end position="37"/>
    </location>
</feature>
<keyword evidence="1 4" id="KW-0547">Nucleotide-binding</keyword>
<dbReference type="GO" id="GO:0005834">
    <property type="term" value="C:heterotrimeric G-protein complex"/>
    <property type="evidence" value="ECO:0007669"/>
    <property type="project" value="TreeGrafter"/>
</dbReference>
<dbReference type="GO" id="GO:0003924">
    <property type="term" value="F:GTPase activity"/>
    <property type="evidence" value="ECO:0007669"/>
    <property type="project" value="InterPro"/>
</dbReference>
<evidence type="ECO:0000256" key="2">
    <source>
        <dbReference type="ARBA" id="ARBA00023134"/>
    </source>
</evidence>
<accession>A0A9P6EJ56</accession>
<gene>
    <name evidence="7" type="ORF">CPB83DRAFT_851485</name>
</gene>
<keyword evidence="8" id="KW-1185">Reference proteome</keyword>
<dbReference type="SUPFAM" id="SSF47895">
    <property type="entry name" value="Transducin (alpha subunit), insertion domain"/>
    <property type="match status" value="1"/>
</dbReference>
<reference evidence="7" key="1">
    <citation type="submission" date="2020-11" db="EMBL/GenBank/DDBJ databases">
        <authorList>
            <consortium name="DOE Joint Genome Institute"/>
            <person name="Ahrendt S."/>
            <person name="Riley R."/>
            <person name="Andreopoulos W."/>
            <person name="Labutti K."/>
            <person name="Pangilinan J."/>
            <person name="Ruiz-Duenas F.J."/>
            <person name="Barrasa J.M."/>
            <person name="Sanchez-Garcia M."/>
            <person name="Camarero S."/>
            <person name="Miyauchi S."/>
            <person name="Serrano A."/>
            <person name="Linde D."/>
            <person name="Babiker R."/>
            <person name="Drula E."/>
            <person name="Ayuso-Fernandez I."/>
            <person name="Pacheco R."/>
            <person name="Padilla G."/>
            <person name="Ferreira P."/>
            <person name="Barriuso J."/>
            <person name="Kellner H."/>
            <person name="Castanera R."/>
            <person name="Alfaro M."/>
            <person name="Ramirez L."/>
            <person name="Pisabarro A.G."/>
            <person name="Kuo A."/>
            <person name="Tritt A."/>
            <person name="Lipzen A."/>
            <person name="He G."/>
            <person name="Yan M."/>
            <person name="Ng V."/>
            <person name="Cullen D."/>
            <person name="Martin F."/>
            <person name="Rosso M.-N."/>
            <person name="Henrissat B."/>
            <person name="Hibbett D."/>
            <person name="Martinez A.T."/>
            <person name="Grigoriev I.V."/>
        </authorList>
    </citation>
    <scope>NUCLEOTIDE SEQUENCE</scope>
    <source>
        <strain evidence="7">CBS 506.95</strain>
    </source>
</reference>
<dbReference type="SUPFAM" id="SSF52540">
    <property type="entry name" value="P-loop containing nucleoside triphosphate hydrolases"/>
    <property type="match status" value="1"/>
</dbReference>
<proteinExistence type="predicted"/>
<keyword evidence="5" id="KW-0460">Magnesium</keyword>
<dbReference type="Gene3D" id="3.40.50.300">
    <property type="entry name" value="P-loop containing nucleotide triphosphate hydrolases"/>
    <property type="match status" value="2"/>
</dbReference>
<sequence length="478" mass="54132">MTVKRRAPQAPEWPPALDESETPEEKKNRLKAEAEARKVSEMIDKQLEQERTQRLKKNGGKILLLGQAESGKSTVLKNFQLYFAPKAFQKEAELWRPVIHLNLVRSINFVISFVSSSRLPPPREDKARRPSNSSQLNPELRKLCIRLAPLRQVEEKLISLLSGRMVPARKGRSKRDSVDEDDVSVYSLPDSQKEPQKLPQEIAFPSNGGWKVNFTSMMGRGQSPFEANEGDQATRILTTLTNDMVALWKDQSVQMLLKQAEIRLDEQPGFFLDQIKRIAHEAYVPQPDDILKARVTTFGPEEHTIVVESGPDSSKEWTIYDVGGSRSQRAVWAQFFDDVNAVIFMAPMSGFNQVLAEDESINRLTDSLRIWQAICSNKLLADVEFILFLNKLDILETKLSSGIQFSSFVTSYTGKNETKPVAKYLLEVFVSLHQQYSPKKRKIHPHLTCAVDTKATASIIGRIKDTVLVKILTDTKLL</sequence>
<dbReference type="PROSITE" id="PS51882">
    <property type="entry name" value="G_ALPHA"/>
    <property type="match status" value="1"/>
</dbReference>